<feature type="region of interest" description="Disordered" evidence="6">
    <location>
        <begin position="1"/>
        <end position="33"/>
    </location>
</feature>
<feature type="compositionally biased region" description="Low complexity" evidence="6">
    <location>
        <begin position="18"/>
        <end position="28"/>
    </location>
</feature>
<gene>
    <name evidence="9" type="ORF">HPULCUR_009508</name>
</gene>
<evidence type="ECO:0000256" key="1">
    <source>
        <dbReference type="ARBA" id="ARBA00004211"/>
    </source>
</evidence>
<keyword evidence="5 7" id="KW-0472">Membrane</keyword>
<comment type="caution">
    <text evidence="9">The sequence shown here is derived from an EMBL/GenBank/DDBJ whole genome shotgun (WGS) entry which is preliminary data.</text>
</comment>
<dbReference type="InterPro" id="IPR006011">
    <property type="entry name" value="Syntaxin_N"/>
</dbReference>
<dbReference type="EMBL" id="BAABUJ010000032">
    <property type="protein sequence ID" value="GAA5804022.1"/>
    <property type="molecule type" value="Genomic_DNA"/>
</dbReference>
<dbReference type="InterPro" id="IPR000727">
    <property type="entry name" value="T_SNARE_dom"/>
</dbReference>
<feature type="domain" description="T-SNARE coiled-coil homology" evidence="8">
    <location>
        <begin position="212"/>
        <end position="274"/>
    </location>
</feature>
<evidence type="ECO:0000256" key="2">
    <source>
        <dbReference type="ARBA" id="ARBA00009063"/>
    </source>
</evidence>
<dbReference type="PROSITE" id="PS50192">
    <property type="entry name" value="T_SNARE"/>
    <property type="match status" value="1"/>
</dbReference>
<accession>A0ABP9YCK9</accession>
<evidence type="ECO:0000256" key="4">
    <source>
        <dbReference type="ARBA" id="ARBA00022989"/>
    </source>
</evidence>
<dbReference type="InterPro" id="IPR010989">
    <property type="entry name" value="SNARE"/>
</dbReference>
<evidence type="ECO:0000313" key="9">
    <source>
        <dbReference type="EMBL" id="GAA5804022.1"/>
    </source>
</evidence>
<dbReference type="SMART" id="SM00397">
    <property type="entry name" value="t_SNARE"/>
    <property type="match status" value="1"/>
</dbReference>
<keyword evidence="4 7" id="KW-1133">Transmembrane helix</keyword>
<feature type="compositionally biased region" description="Basic and acidic residues" evidence="6">
    <location>
        <begin position="8"/>
        <end position="17"/>
    </location>
</feature>
<name>A0ABP9YCK9_9FUNG</name>
<evidence type="ECO:0000256" key="5">
    <source>
        <dbReference type="ARBA" id="ARBA00023136"/>
    </source>
</evidence>
<dbReference type="Pfam" id="PF05739">
    <property type="entry name" value="SNARE"/>
    <property type="match status" value="1"/>
</dbReference>
<evidence type="ECO:0000256" key="7">
    <source>
        <dbReference type="SAM" id="Phobius"/>
    </source>
</evidence>
<dbReference type="PANTHER" id="PTHR19957:SF307">
    <property type="entry name" value="PROTEIN SSO1-RELATED"/>
    <property type="match status" value="1"/>
</dbReference>
<dbReference type="Proteomes" id="UP001476247">
    <property type="component" value="Unassembled WGS sequence"/>
</dbReference>
<reference evidence="9 10" key="1">
    <citation type="submission" date="2024-04" db="EMBL/GenBank/DDBJ databases">
        <title>genome sequences of Mucor flavus KT1a and Helicostylum pulchrum KT1b strains isolation_sourced from the surface of a dry-aged beef.</title>
        <authorList>
            <person name="Toyotome T."/>
            <person name="Hosono M."/>
            <person name="Torimaru M."/>
            <person name="Fukuda K."/>
            <person name="Mikami N."/>
        </authorList>
    </citation>
    <scope>NUCLEOTIDE SEQUENCE [LARGE SCALE GENOMIC DNA]</scope>
    <source>
        <strain evidence="9 10">KT1b</strain>
    </source>
</reference>
<dbReference type="SMART" id="SM00503">
    <property type="entry name" value="SynN"/>
    <property type="match status" value="1"/>
</dbReference>
<evidence type="ECO:0000313" key="10">
    <source>
        <dbReference type="Proteomes" id="UP001476247"/>
    </source>
</evidence>
<keyword evidence="3 7" id="KW-0812">Transmembrane</keyword>
<dbReference type="Gene3D" id="1.20.58.70">
    <property type="match status" value="1"/>
</dbReference>
<comment type="similarity">
    <text evidence="2">Belongs to the syntaxin family.</text>
</comment>
<dbReference type="SUPFAM" id="SSF47661">
    <property type="entry name" value="t-snare proteins"/>
    <property type="match status" value="1"/>
</dbReference>
<feature type="transmembrane region" description="Helical" evidence="7">
    <location>
        <begin position="286"/>
        <end position="307"/>
    </location>
</feature>
<comment type="subcellular location">
    <subcellularLocation>
        <location evidence="1">Membrane</location>
        <topology evidence="1">Single-pass type IV membrane protein</topology>
    </subcellularLocation>
</comment>
<protein>
    <recommendedName>
        <fullName evidence="8">t-SNARE coiled-coil homology domain-containing protein</fullName>
    </recommendedName>
</protein>
<dbReference type="Pfam" id="PF00804">
    <property type="entry name" value="Syntaxin"/>
    <property type="match status" value="1"/>
</dbReference>
<proteinExistence type="inferred from homology"/>
<dbReference type="InterPro" id="IPR045242">
    <property type="entry name" value="Syntaxin"/>
</dbReference>
<evidence type="ECO:0000256" key="3">
    <source>
        <dbReference type="ARBA" id="ARBA00022692"/>
    </source>
</evidence>
<sequence length="319" mass="35472">MSVNRLAELQKDQRRPDGQGNPGNNNGGYEMRPLLATTGDISSVQGYLEQVSLVRESIKQINQNVTRIQSYQSSMLQTADASELSRSRESVDSLTADTQTIMTHVKHKLKEIEPTSRHNDLAMRKNAFSQVTKNFMESIENHRRVALEFQKAEGQQLERQIKIANPNATPQEIQQAISSAENGGGGGSAVFAQQLMQSVKGDYRRQGAQNTLDAVQERHQDIAKLAKSVQELSVLFEEMQDMLAAQAHVLETIEQSAEDTSYQLETGVAYVEKAKVSAIATRRKKWICFGIFIIILIIIAIVLAIYIPKSQNNNNEAAA</sequence>
<organism evidence="9 10">
    <name type="scientific">Helicostylum pulchrum</name>
    <dbReference type="NCBI Taxonomy" id="562976"/>
    <lineage>
        <taxon>Eukaryota</taxon>
        <taxon>Fungi</taxon>
        <taxon>Fungi incertae sedis</taxon>
        <taxon>Mucoromycota</taxon>
        <taxon>Mucoromycotina</taxon>
        <taxon>Mucoromycetes</taxon>
        <taxon>Mucorales</taxon>
        <taxon>Mucorineae</taxon>
        <taxon>Mucoraceae</taxon>
        <taxon>Helicostylum</taxon>
    </lineage>
</organism>
<dbReference type="PANTHER" id="PTHR19957">
    <property type="entry name" value="SYNTAXIN"/>
    <property type="match status" value="1"/>
</dbReference>
<evidence type="ECO:0000259" key="8">
    <source>
        <dbReference type="PROSITE" id="PS50192"/>
    </source>
</evidence>
<keyword evidence="10" id="KW-1185">Reference proteome</keyword>
<evidence type="ECO:0000256" key="6">
    <source>
        <dbReference type="SAM" id="MobiDB-lite"/>
    </source>
</evidence>